<evidence type="ECO:0000313" key="2">
    <source>
        <dbReference type="EMBL" id="JAH13370.1"/>
    </source>
</evidence>
<dbReference type="AlphaFoldDB" id="A0A0E9QAM5"/>
<accession>A0A0E9QAM5</accession>
<feature type="chain" id="PRO_5002431342" evidence="1">
    <location>
        <begin position="20"/>
        <end position="47"/>
    </location>
</feature>
<keyword evidence="1" id="KW-0732">Signal</keyword>
<protein>
    <submittedName>
        <fullName evidence="2">Uncharacterized protein</fullName>
    </submittedName>
</protein>
<reference evidence="2" key="2">
    <citation type="journal article" date="2015" name="Fish Shellfish Immunol.">
        <title>Early steps in the European eel (Anguilla anguilla)-Vibrio vulnificus interaction in the gills: Role of the RtxA13 toxin.</title>
        <authorList>
            <person name="Callol A."/>
            <person name="Pajuelo D."/>
            <person name="Ebbesson L."/>
            <person name="Teles M."/>
            <person name="MacKenzie S."/>
            <person name="Amaro C."/>
        </authorList>
    </citation>
    <scope>NUCLEOTIDE SEQUENCE</scope>
</reference>
<sequence length="47" mass="5126">MLGALLGHVLCLLAHECDQHVQQEDVGEQDVGDEQGCRTPPCCCMSR</sequence>
<reference evidence="2" key="1">
    <citation type="submission" date="2014-11" db="EMBL/GenBank/DDBJ databases">
        <authorList>
            <person name="Amaro Gonzalez C."/>
        </authorList>
    </citation>
    <scope>NUCLEOTIDE SEQUENCE</scope>
</reference>
<evidence type="ECO:0000256" key="1">
    <source>
        <dbReference type="SAM" id="SignalP"/>
    </source>
</evidence>
<name>A0A0E9QAM5_ANGAN</name>
<proteinExistence type="predicted"/>
<dbReference type="EMBL" id="GBXM01095207">
    <property type="protein sequence ID" value="JAH13370.1"/>
    <property type="molecule type" value="Transcribed_RNA"/>
</dbReference>
<organism evidence="2">
    <name type="scientific">Anguilla anguilla</name>
    <name type="common">European freshwater eel</name>
    <name type="synonym">Muraena anguilla</name>
    <dbReference type="NCBI Taxonomy" id="7936"/>
    <lineage>
        <taxon>Eukaryota</taxon>
        <taxon>Metazoa</taxon>
        <taxon>Chordata</taxon>
        <taxon>Craniata</taxon>
        <taxon>Vertebrata</taxon>
        <taxon>Euteleostomi</taxon>
        <taxon>Actinopterygii</taxon>
        <taxon>Neopterygii</taxon>
        <taxon>Teleostei</taxon>
        <taxon>Anguilliformes</taxon>
        <taxon>Anguillidae</taxon>
        <taxon>Anguilla</taxon>
    </lineage>
</organism>
<feature type="signal peptide" evidence="1">
    <location>
        <begin position="1"/>
        <end position="19"/>
    </location>
</feature>